<gene>
    <name evidence="2" type="ORF">CEP52_002757</name>
</gene>
<dbReference type="PANTHER" id="PTHR40640:SF1">
    <property type="entry name" value="ANCHORED GLYCOPROTEIN, PUTATIVE (AFU_ORTHOLOGUE AFUA_8G04860)-RELATED"/>
    <property type="match status" value="1"/>
</dbReference>
<dbReference type="Proteomes" id="UP000287144">
    <property type="component" value="Unassembled WGS sequence"/>
</dbReference>
<protein>
    <submittedName>
        <fullName evidence="2">Uncharacterized protein</fullName>
    </submittedName>
</protein>
<evidence type="ECO:0000313" key="3">
    <source>
        <dbReference type="Proteomes" id="UP000287144"/>
    </source>
</evidence>
<feature type="signal peptide" evidence="1">
    <location>
        <begin position="1"/>
        <end position="19"/>
    </location>
</feature>
<keyword evidence="1" id="KW-0732">Signal</keyword>
<dbReference type="PANTHER" id="PTHR40640">
    <property type="entry name" value="ANCHORED GLYCOPROTEIN, PUTATIVE (AFU_ORTHOLOGUE AFUA_8G04860)-RELATED"/>
    <property type="match status" value="1"/>
</dbReference>
<dbReference type="EMBL" id="NKCK01000016">
    <property type="protein sequence ID" value="RSM11913.1"/>
    <property type="molecule type" value="Genomic_DNA"/>
</dbReference>
<sequence length="220" mass="23631">MILTLSWTLLALLALCCTAAPANQDAPAVTTAPIYLPYYNKESWSVVRGSIISSNPEAQETTYTIFCPDATDSNPPACDLSLEFPFVLIEGPDTIQFHGTHTSTLTANLECTLHGKTRATCSGYSSFADGYDNGVNEGPTEVTWTSTFSGSQMEWGVLTMAELPHDPDSFTATWATPTAGSEFVSVPMATESDSDSAGASRRIDMCRAVFAVVCVTGWLW</sequence>
<comment type="caution">
    <text evidence="2">The sequence shown here is derived from an EMBL/GenBank/DDBJ whole genome shotgun (WGS) entry which is preliminary data.</text>
</comment>
<dbReference type="STRING" id="1325735.A0A428UCN3"/>
<evidence type="ECO:0000256" key="1">
    <source>
        <dbReference type="SAM" id="SignalP"/>
    </source>
</evidence>
<organism evidence="2 3">
    <name type="scientific">Fusarium oligoseptatum</name>
    <dbReference type="NCBI Taxonomy" id="2604345"/>
    <lineage>
        <taxon>Eukaryota</taxon>
        <taxon>Fungi</taxon>
        <taxon>Dikarya</taxon>
        <taxon>Ascomycota</taxon>
        <taxon>Pezizomycotina</taxon>
        <taxon>Sordariomycetes</taxon>
        <taxon>Hypocreomycetidae</taxon>
        <taxon>Hypocreales</taxon>
        <taxon>Nectriaceae</taxon>
        <taxon>Fusarium</taxon>
        <taxon>Fusarium solani species complex</taxon>
    </lineage>
</organism>
<keyword evidence="3" id="KW-1185">Reference proteome</keyword>
<accession>A0A428UCN3</accession>
<feature type="chain" id="PRO_5019123809" evidence="1">
    <location>
        <begin position="20"/>
        <end position="220"/>
    </location>
</feature>
<proteinExistence type="predicted"/>
<evidence type="ECO:0000313" key="2">
    <source>
        <dbReference type="EMBL" id="RSM11913.1"/>
    </source>
</evidence>
<name>A0A428UCN3_9HYPO</name>
<reference evidence="2 3" key="1">
    <citation type="submission" date="2017-06" db="EMBL/GenBank/DDBJ databases">
        <title>Comparative genomic analysis of Ambrosia Fusariam Clade fungi.</title>
        <authorList>
            <person name="Stajich J.E."/>
            <person name="Carrillo J."/>
            <person name="Kijimoto T."/>
            <person name="Eskalen A."/>
            <person name="O'Donnell K."/>
            <person name="Kasson M."/>
        </authorList>
    </citation>
    <scope>NUCLEOTIDE SEQUENCE [LARGE SCALE GENOMIC DNA]</scope>
    <source>
        <strain evidence="2 3">NRRL62579</strain>
    </source>
</reference>
<dbReference type="AlphaFoldDB" id="A0A428UCN3"/>